<organism evidence="1 2">
    <name type="scientific">Araneus ventricosus</name>
    <name type="common">Orbweaver spider</name>
    <name type="synonym">Epeira ventricosa</name>
    <dbReference type="NCBI Taxonomy" id="182803"/>
    <lineage>
        <taxon>Eukaryota</taxon>
        <taxon>Metazoa</taxon>
        <taxon>Ecdysozoa</taxon>
        <taxon>Arthropoda</taxon>
        <taxon>Chelicerata</taxon>
        <taxon>Arachnida</taxon>
        <taxon>Araneae</taxon>
        <taxon>Araneomorphae</taxon>
        <taxon>Entelegynae</taxon>
        <taxon>Araneoidea</taxon>
        <taxon>Araneidae</taxon>
        <taxon>Araneus</taxon>
    </lineage>
</organism>
<dbReference type="Proteomes" id="UP000499080">
    <property type="component" value="Unassembled WGS sequence"/>
</dbReference>
<keyword evidence="2" id="KW-1185">Reference proteome</keyword>
<dbReference type="AlphaFoldDB" id="A0A4Y2A843"/>
<comment type="caution">
    <text evidence="1">The sequence shown here is derived from an EMBL/GenBank/DDBJ whole genome shotgun (WGS) entry which is preliminary data.</text>
</comment>
<accession>A0A4Y2A843</accession>
<gene>
    <name evidence="1" type="ORF">AVEN_234208_1</name>
</gene>
<dbReference type="EMBL" id="BGPR01000009">
    <property type="protein sequence ID" value="GBL75860.1"/>
    <property type="molecule type" value="Genomic_DNA"/>
</dbReference>
<evidence type="ECO:0000313" key="2">
    <source>
        <dbReference type="Proteomes" id="UP000499080"/>
    </source>
</evidence>
<name>A0A4Y2A843_ARAVE</name>
<reference evidence="1 2" key="1">
    <citation type="journal article" date="2019" name="Sci. Rep.">
        <title>Orb-weaving spider Araneus ventricosus genome elucidates the spidroin gene catalogue.</title>
        <authorList>
            <person name="Kono N."/>
            <person name="Nakamura H."/>
            <person name="Ohtoshi R."/>
            <person name="Moran D.A.P."/>
            <person name="Shinohara A."/>
            <person name="Yoshida Y."/>
            <person name="Fujiwara M."/>
            <person name="Mori M."/>
            <person name="Tomita M."/>
            <person name="Arakawa K."/>
        </authorList>
    </citation>
    <scope>NUCLEOTIDE SEQUENCE [LARGE SCALE GENOMIC DNA]</scope>
</reference>
<proteinExistence type="predicted"/>
<evidence type="ECO:0000313" key="1">
    <source>
        <dbReference type="EMBL" id="GBL75860.1"/>
    </source>
</evidence>
<sequence length="87" mass="10082">MELVWLVEFFGPRVRFGHATTVENGVGYDHAVCLDWSDGEYTALDTLSYAMPFHIFWRIQTSLNLFECFVFCGHASYSFHVIPRISK</sequence>
<protein>
    <submittedName>
        <fullName evidence="1">Uncharacterized protein</fullName>
    </submittedName>
</protein>